<evidence type="ECO:0000256" key="12">
    <source>
        <dbReference type="ARBA" id="ARBA00023157"/>
    </source>
</evidence>
<keyword evidence="10" id="KW-0496">Mitochondrion</keyword>
<evidence type="ECO:0000313" key="13">
    <source>
        <dbReference type="EMBL" id="JAS26199.1"/>
    </source>
</evidence>
<evidence type="ECO:0000256" key="2">
    <source>
        <dbReference type="ARBA" id="ARBA00004569"/>
    </source>
</evidence>
<evidence type="ECO:0000256" key="11">
    <source>
        <dbReference type="ARBA" id="ARBA00023136"/>
    </source>
</evidence>
<dbReference type="EMBL" id="GEDC01011099">
    <property type="protein sequence ID" value="JAS26199.1"/>
    <property type="molecule type" value="Transcribed_RNA"/>
</dbReference>
<protein>
    <recommendedName>
        <fullName evidence="5">NADH dehydrogenase [ubiquinone] 1 beta subcomplex subunit 7</fullName>
    </recommendedName>
</protein>
<keyword evidence="9" id="KW-0249">Electron transport</keyword>
<dbReference type="AlphaFoldDB" id="A0A1B6DKI8"/>
<name>A0A1B6DKI8_9HEMI</name>
<evidence type="ECO:0000256" key="5">
    <source>
        <dbReference type="ARBA" id="ARBA00018677"/>
    </source>
</evidence>
<comment type="function">
    <text evidence="1">Accessory subunit of the mitochondrial membrane respiratory chain NADH dehydrogenase (Complex I), that is believed not to be involved in catalysis. Complex I functions in the transfer of electrons from NADH to the respiratory chain. The immediate electron acceptor for the enzyme is believed to be ubiquinone.</text>
</comment>
<dbReference type="PANTHER" id="PTHR20900:SF0">
    <property type="entry name" value="NADH DEHYDROGENASE [UBIQUINONE] 1 BETA SUBCOMPLEX SUBUNIT 7"/>
    <property type="match status" value="1"/>
</dbReference>
<evidence type="ECO:0000256" key="10">
    <source>
        <dbReference type="ARBA" id="ARBA00023128"/>
    </source>
</evidence>
<keyword evidence="12" id="KW-1015">Disulfide bond</keyword>
<keyword evidence="6" id="KW-0813">Transport</keyword>
<evidence type="ECO:0000256" key="8">
    <source>
        <dbReference type="ARBA" id="ARBA00022792"/>
    </source>
</evidence>
<evidence type="ECO:0000256" key="7">
    <source>
        <dbReference type="ARBA" id="ARBA00022660"/>
    </source>
</evidence>
<keyword evidence="11" id="KW-0472">Membrane</keyword>
<dbReference type="InterPro" id="IPR008698">
    <property type="entry name" value="NDUB7"/>
</dbReference>
<evidence type="ECO:0000256" key="1">
    <source>
        <dbReference type="ARBA" id="ARBA00003195"/>
    </source>
</evidence>
<evidence type="ECO:0000256" key="9">
    <source>
        <dbReference type="ARBA" id="ARBA00022982"/>
    </source>
</evidence>
<dbReference type="Pfam" id="PF05676">
    <property type="entry name" value="NDUF_B7"/>
    <property type="match status" value="1"/>
</dbReference>
<sequence>MGPAISSAYNNYFNKDVYPLMDTKSKFDPLYGFQSGREEKVMIATEEEMISAKLPLEDRTYCAHLLIEYRKCRYDNWPLPYRCHHEKHAYETCEYNEYVDRMKDFERERRLLERKKRIEARSNA</sequence>
<organism evidence="13">
    <name type="scientific">Clastoptera arizonana</name>
    <name type="common">Arizona spittle bug</name>
    <dbReference type="NCBI Taxonomy" id="38151"/>
    <lineage>
        <taxon>Eukaryota</taxon>
        <taxon>Metazoa</taxon>
        <taxon>Ecdysozoa</taxon>
        <taxon>Arthropoda</taxon>
        <taxon>Hexapoda</taxon>
        <taxon>Insecta</taxon>
        <taxon>Pterygota</taxon>
        <taxon>Neoptera</taxon>
        <taxon>Paraneoptera</taxon>
        <taxon>Hemiptera</taxon>
        <taxon>Auchenorrhyncha</taxon>
        <taxon>Cercopoidea</taxon>
        <taxon>Clastopteridae</taxon>
        <taxon>Clastoptera</taxon>
    </lineage>
</organism>
<keyword evidence="7" id="KW-0679">Respiratory chain</keyword>
<evidence type="ECO:0000256" key="4">
    <source>
        <dbReference type="ARBA" id="ARBA00008006"/>
    </source>
</evidence>
<comment type="similarity">
    <text evidence="4">Belongs to the complex I NDUFB7 subunit family.</text>
</comment>
<dbReference type="GO" id="GO:0005758">
    <property type="term" value="C:mitochondrial intermembrane space"/>
    <property type="evidence" value="ECO:0007669"/>
    <property type="project" value="UniProtKB-SubCell"/>
</dbReference>
<dbReference type="PANTHER" id="PTHR20900">
    <property type="entry name" value="NADH:UBIQUINONE OXIDOREDUCTASE B18-LIKE SUBUNIT"/>
    <property type="match status" value="1"/>
</dbReference>
<proteinExistence type="inferred from homology"/>
<reference evidence="13" key="1">
    <citation type="submission" date="2015-12" db="EMBL/GenBank/DDBJ databases">
        <title>De novo transcriptome assembly of four potential Pierce s Disease insect vectors from Arizona vineyards.</title>
        <authorList>
            <person name="Tassone E.E."/>
        </authorList>
    </citation>
    <scope>NUCLEOTIDE SEQUENCE</scope>
</reference>
<comment type="subcellular location">
    <subcellularLocation>
        <location evidence="3">Mitochondrion inner membrane</location>
        <topology evidence="3">Peripheral membrane protein</topology>
    </subcellularLocation>
    <subcellularLocation>
        <location evidence="2">Mitochondrion intermembrane space</location>
    </subcellularLocation>
</comment>
<accession>A0A1B6DKI8</accession>
<evidence type="ECO:0000256" key="3">
    <source>
        <dbReference type="ARBA" id="ARBA00004637"/>
    </source>
</evidence>
<evidence type="ECO:0000256" key="6">
    <source>
        <dbReference type="ARBA" id="ARBA00022448"/>
    </source>
</evidence>
<gene>
    <name evidence="13" type="ORF">g.44348</name>
</gene>
<dbReference type="GO" id="GO:0005743">
    <property type="term" value="C:mitochondrial inner membrane"/>
    <property type="evidence" value="ECO:0007669"/>
    <property type="project" value="UniProtKB-SubCell"/>
</dbReference>
<keyword evidence="8" id="KW-0999">Mitochondrion inner membrane</keyword>